<dbReference type="InterPro" id="IPR029058">
    <property type="entry name" value="AB_hydrolase_fold"/>
</dbReference>
<reference evidence="2" key="1">
    <citation type="submission" date="2016-10" db="EMBL/GenBank/DDBJ databases">
        <authorList>
            <person name="Varghese N."/>
            <person name="Submissions S."/>
        </authorList>
    </citation>
    <scope>NUCLEOTIDE SEQUENCE [LARGE SCALE GENOMIC DNA]</scope>
    <source>
        <strain evidence="2">CGMCC 4.6856</strain>
    </source>
</reference>
<dbReference type="Gene3D" id="3.40.50.1820">
    <property type="entry name" value="alpha/beta hydrolase"/>
    <property type="match status" value="1"/>
</dbReference>
<organism evidence="1 2">
    <name type="scientific">Microlunatus flavus</name>
    <dbReference type="NCBI Taxonomy" id="1036181"/>
    <lineage>
        <taxon>Bacteria</taxon>
        <taxon>Bacillati</taxon>
        <taxon>Actinomycetota</taxon>
        <taxon>Actinomycetes</taxon>
        <taxon>Propionibacteriales</taxon>
        <taxon>Propionibacteriaceae</taxon>
        <taxon>Microlunatus</taxon>
    </lineage>
</organism>
<keyword evidence="2" id="KW-1185">Reference proteome</keyword>
<name>A0A1H9L8G9_9ACTN</name>
<proteinExistence type="predicted"/>
<accession>A0A1H9L8G9</accession>
<dbReference type="RefSeq" id="WP_091184142.1">
    <property type="nucleotide sequence ID" value="NZ_FOFA01000008.1"/>
</dbReference>
<evidence type="ECO:0000313" key="2">
    <source>
        <dbReference type="Proteomes" id="UP000198504"/>
    </source>
</evidence>
<keyword evidence="1" id="KW-0378">Hydrolase</keyword>
<dbReference type="Proteomes" id="UP000198504">
    <property type="component" value="Unassembled WGS sequence"/>
</dbReference>
<dbReference type="SUPFAM" id="SSF53474">
    <property type="entry name" value="alpha/beta-Hydrolases"/>
    <property type="match status" value="1"/>
</dbReference>
<dbReference type="STRING" id="1036181.SAMN05421756_108198"/>
<protein>
    <submittedName>
        <fullName evidence="1">Dienelactone hydrolase</fullName>
    </submittedName>
</protein>
<sequence length="255" mass="26846">MYFTSETSLGGTVLERAFVLGDIPGLLWTPASSPAPLILLGHPGGLPAMYPRLVGRAEQLAAIGFATATIELAGSGERPRLTDVEQARADLRRALAAGDPVERIVDRLILPLVERAAPEWQSTLDELLALPDVSGPVGYSGGVLAIGVRLAATEPRIAAAGLFAGSHVPRSTSDEARRVTIPLHVLLQWDDEGNDRSLALDLFDAFGSKEKTLYASMGGHTGVPRHAADDAAAFFARHLGLRPSQGEHHAGSVGS</sequence>
<dbReference type="EMBL" id="FOFA01000008">
    <property type="protein sequence ID" value="SER07465.1"/>
    <property type="molecule type" value="Genomic_DNA"/>
</dbReference>
<dbReference type="GO" id="GO:0016787">
    <property type="term" value="F:hydrolase activity"/>
    <property type="evidence" value="ECO:0007669"/>
    <property type="project" value="UniProtKB-KW"/>
</dbReference>
<evidence type="ECO:0000313" key="1">
    <source>
        <dbReference type="EMBL" id="SER07465.1"/>
    </source>
</evidence>
<dbReference type="AlphaFoldDB" id="A0A1H9L8G9"/>
<gene>
    <name evidence="1" type="ORF">SAMN05421756_108198</name>
</gene>
<dbReference type="OrthoDB" id="4158640at2"/>